<dbReference type="SUPFAM" id="SSF51735">
    <property type="entry name" value="NAD(P)-binding Rossmann-fold domains"/>
    <property type="match status" value="1"/>
</dbReference>
<evidence type="ECO:0000259" key="1">
    <source>
        <dbReference type="Pfam" id="PF01408"/>
    </source>
</evidence>
<keyword evidence="4" id="KW-1185">Reference proteome</keyword>
<gene>
    <name evidence="3" type="ORF">ACFOVU_00690</name>
</gene>
<dbReference type="Proteomes" id="UP001595847">
    <property type="component" value="Unassembled WGS sequence"/>
</dbReference>
<dbReference type="PANTHER" id="PTHR43249">
    <property type="entry name" value="UDP-N-ACETYL-2-AMINO-2-DEOXY-D-GLUCURONATE OXIDASE"/>
    <property type="match status" value="1"/>
</dbReference>
<dbReference type="PANTHER" id="PTHR43249:SF1">
    <property type="entry name" value="D-GLUCOSIDE 3-DEHYDROGENASE"/>
    <property type="match status" value="1"/>
</dbReference>
<dbReference type="SUPFAM" id="SSF55347">
    <property type="entry name" value="Glyceraldehyde-3-phosphate dehydrogenase-like, C-terminal domain"/>
    <property type="match status" value="1"/>
</dbReference>
<dbReference type="Pfam" id="PF01408">
    <property type="entry name" value="GFO_IDH_MocA"/>
    <property type="match status" value="1"/>
</dbReference>
<dbReference type="InterPro" id="IPR052515">
    <property type="entry name" value="Gfo/Idh/MocA_Oxidoreductase"/>
</dbReference>
<reference evidence="4" key="1">
    <citation type="journal article" date="2019" name="Int. J. Syst. Evol. Microbiol.">
        <title>The Global Catalogue of Microorganisms (GCM) 10K type strain sequencing project: providing services to taxonomists for standard genome sequencing and annotation.</title>
        <authorList>
            <consortium name="The Broad Institute Genomics Platform"/>
            <consortium name="The Broad Institute Genome Sequencing Center for Infectious Disease"/>
            <person name="Wu L."/>
            <person name="Ma J."/>
        </authorList>
    </citation>
    <scope>NUCLEOTIDE SEQUENCE [LARGE SCALE GENOMIC DNA]</scope>
    <source>
        <strain evidence="4">TBRC 1826</strain>
    </source>
</reference>
<name>A0ABV8FGH4_9ACTN</name>
<dbReference type="RefSeq" id="WP_378529290.1">
    <property type="nucleotide sequence ID" value="NZ_JBHSBH010000002.1"/>
</dbReference>
<evidence type="ECO:0000313" key="3">
    <source>
        <dbReference type="EMBL" id="MFC3994414.1"/>
    </source>
</evidence>
<proteinExistence type="predicted"/>
<comment type="caution">
    <text evidence="3">The sequence shown here is derived from an EMBL/GenBank/DDBJ whole genome shotgun (WGS) entry which is preliminary data.</text>
</comment>
<dbReference type="Gene3D" id="3.40.50.720">
    <property type="entry name" value="NAD(P)-binding Rossmann-like Domain"/>
    <property type="match status" value="1"/>
</dbReference>
<organism evidence="3 4">
    <name type="scientific">Nocardiopsis sediminis</name>
    <dbReference type="NCBI Taxonomy" id="1778267"/>
    <lineage>
        <taxon>Bacteria</taxon>
        <taxon>Bacillati</taxon>
        <taxon>Actinomycetota</taxon>
        <taxon>Actinomycetes</taxon>
        <taxon>Streptosporangiales</taxon>
        <taxon>Nocardiopsidaceae</taxon>
        <taxon>Nocardiopsis</taxon>
    </lineage>
</organism>
<accession>A0ABV8FGH4</accession>
<evidence type="ECO:0000259" key="2">
    <source>
        <dbReference type="Pfam" id="PF22725"/>
    </source>
</evidence>
<dbReference type="Pfam" id="PF22725">
    <property type="entry name" value="GFO_IDH_MocA_C3"/>
    <property type="match status" value="1"/>
</dbReference>
<evidence type="ECO:0000313" key="4">
    <source>
        <dbReference type="Proteomes" id="UP001595847"/>
    </source>
</evidence>
<dbReference type="InterPro" id="IPR055170">
    <property type="entry name" value="GFO_IDH_MocA-like_dom"/>
</dbReference>
<feature type="domain" description="Gfo/Idh/MocA-like oxidoreductase N-terminal" evidence="1">
    <location>
        <begin position="9"/>
        <end position="121"/>
    </location>
</feature>
<feature type="domain" description="GFO/IDH/MocA-like oxidoreductase" evidence="2">
    <location>
        <begin position="140"/>
        <end position="249"/>
    </location>
</feature>
<dbReference type="EMBL" id="JBHSBH010000002">
    <property type="protein sequence ID" value="MFC3994414.1"/>
    <property type="molecule type" value="Genomic_DNA"/>
</dbReference>
<dbReference type="InterPro" id="IPR036291">
    <property type="entry name" value="NAD(P)-bd_dom_sf"/>
</dbReference>
<sequence>MPSPPPPPVRVAVVGSGAIARGRHLPALADLAGRVSVVALSDIDPALVAATADHWGIPGRYTDTGAMIAAEAPDLVVVCTPPAAHKDTALAALRAGAWVWCEKPPALSLAEYDEVVRHEGAAGGPYASYVFQHRFGSGARRLRRHLAEGTLGRPLVAVCHTLWYRDAAYFEVPWRGRWDTEGGGPTIGHGIHQMDLVLSLLGEWTEVTAAMATTARATRTEDVSAAIVRLASGATVSVVNSLLSPRETSYLRFDLEHATVELDHLYGYDNAHWRWTPAPHVTDPDAIAAWAPREDEPSSHRAQLADLIGAMERGERPPASGPDGRRALELATGMYRSALTGTTVLRGDLTPDDPFYSALHGGDPAAATAALRRMEAGTGARDL</sequence>
<dbReference type="Gene3D" id="3.30.360.10">
    <property type="entry name" value="Dihydrodipicolinate Reductase, domain 2"/>
    <property type="match status" value="1"/>
</dbReference>
<protein>
    <submittedName>
        <fullName evidence="3">Gfo/Idh/MocA family protein</fullName>
    </submittedName>
</protein>
<dbReference type="InterPro" id="IPR000683">
    <property type="entry name" value="Gfo/Idh/MocA-like_OxRdtase_N"/>
</dbReference>